<name>A0A5C0VPC3_9SPHI</name>
<keyword evidence="1" id="KW-0812">Transmembrane</keyword>
<feature type="transmembrane region" description="Helical" evidence="1">
    <location>
        <begin position="37"/>
        <end position="56"/>
    </location>
</feature>
<dbReference type="RefSeq" id="WP_149075475.1">
    <property type="nucleotide sequence ID" value="NZ_CP043329.1"/>
</dbReference>
<dbReference type="Proteomes" id="UP000323653">
    <property type="component" value="Chromosome"/>
</dbReference>
<dbReference type="KEGG" id="pej:FYC62_14665"/>
<organism evidence="2 3">
    <name type="scientific">Pedobacter aquae</name>
    <dbReference type="NCBI Taxonomy" id="2605747"/>
    <lineage>
        <taxon>Bacteria</taxon>
        <taxon>Pseudomonadati</taxon>
        <taxon>Bacteroidota</taxon>
        <taxon>Sphingobacteriia</taxon>
        <taxon>Sphingobacteriales</taxon>
        <taxon>Sphingobacteriaceae</taxon>
        <taxon>Pedobacter</taxon>
    </lineage>
</organism>
<keyword evidence="1" id="KW-0472">Membrane</keyword>
<reference evidence="2 3" key="1">
    <citation type="submission" date="2019-08" db="EMBL/GenBank/DDBJ databases">
        <title>Pedobacter sp. nov., isolated from Han river, South Korea.</title>
        <authorList>
            <person name="Lee D.-H."/>
            <person name="Kim Y.-S."/>
            <person name="Hwang E.-M."/>
            <person name="Le Tran T.C."/>
            <person name="Cha C.-J."/>
        </authorList>
    </citation>
    <scope>NUCLEOTIDE SEQUENCE [LARGE SCALE GENOMIC DNA]</scope>
    <source>
        <strain evidence="2 3">CJ43</strain>
    </source>
</reference>
<evidence type="ECO:0000256" key="1">
    <source>
        <dbReference type="SAM" id="Phobius"/>
    </source>
</evidence>
<protein>
    <submittedName>
        <fullName evidence="2">Uncharacterized protein</fullName>
    </submittedName>
</protein>
<proteinExistence type="predicted"/>
<evidence type="ECO:0000313" key="3">
    <source>
        <dbReference type="Proteomes" id="UP000323653"/>
    </source>
</evidence>
<dbReference type="EMBL" id="CP043329">
    <property type="protein sequence ID" value="QEK52764.1"/>
    <property type="molecule type" value="Genomic_DNA"/>
</dbReference>
<gene>
    <name evidence="2" type="ORF">FYC62_14665</name>
</gene>
<sequence>MLATIVLVLIVLLIISTFLFREKHVTYKYKTVGKTKKILLITALCVFIFVIISTLMSDGIRSFYCLSDDKCVTVWKRENGEVLLMSGKYKSKEIPLDNYIKITNMNYSSIVVLFVGDKLLVDVENNAMALQKSSNGLIALYRNNKALNDSLYTNFDGKYKRYKEKINYININIEENYATDKNDKKLN</sequence>
<keyword evidence="3" id="KW-1185">Reference proteome</keyword>
<evidence type="ECO:0000313" key="2">
    <source>
        <dbReference type="EMBL" id="QEK52764.1"/>
    </source>
</evidence>
<accession>A0A5C0VPC3</accession>
<keyword evidence="1" id="KW-1133">Transmembrane helix</keyword>
<dbReference type="AlphaFoldDB" id="A0A5C0VPC3"/>